<evidence type="ECO:0000256" key="6">
    <source>
        <dbReference type="SAM" id="MobiDB-lite"/>
    </source>
</evidence>
<proteinExistence type="inferred from homology"/>
<dbReference type="Pfam" id="PF20684">
    <property type="entry name" value="Fung_rhodopsin"/>
    <property type="match status" value="1"/>
</dbReference>
<feature type="transmembrane region" description="Helical" evidence="7">
    <location>
        <begin position="245"/>
        <end position="263"/>
    </location>
</feature>
<feature type="compositionally biased region" description="Polar residues" evidence="6">
    <location>
        <begin position="287"/>
        <end position="303"/>
    </location>
</feature>
<feature type="transmembrane region" description="Helical" evidence="7">
    <location>
        <begin position="129"/>
        <end position="152"/>
    </location>
</feature>
<feature type="transmembrane region" description="Helical" evidence="7">
    <location>
        <begin position="98"/>
        <end position="117"/>
    </location>
</feature>
<evidence type="ECO:0000313" key="9">
    <source>
        <dbReference type="EMBL" id="TVY14100.1"/>
    </source>
</evidence>
<dbReference type="PANTHER" id="PTHR33048">
    <property type="entry name" value="PTH11-LIKE INTEGRAL MEMBRANE PROTEIN (AFU_ORTHOLOGUE AFUA_5G11245)"/>
    <property type="match status" value="1"/>
</dbReference>
<dbReference type="AlphaFoldDB" id="A0A8T9B294"/>
<evidence type="ECO:0000256" key="4">
    <source>
        <dbReference type="ARBA" id="ARBA00023136"/>
    </source>
</evidence>
<evidence type="ECO:0000256" key="3">
    <source>
        <dbReference type="ARBA" id="ARBA00022989"/>
    </source>
</evidence>
<feature type="region of interest" description="Disordered" evidence="6">
    <location>
        <begin position="287"/>
        <end position="359"/>
    </location>
</feature>
<accession>A0A8T9B294</accession>
<name>A0A8T9B294_9HELO</name>
<dbReference type="EMBL" id="QGMF01000767">
    <property type="protein sequence ID" value="TVY14100.1"/>
    <property type="molecule type" value="Genomic_DNA"/>
</dbReference>
<dbReference type="InterPro" id="IPR049326">
    <property type="entry name" value="Rhodopsin_dom_fungi"/>
</dbReference>
<feature type="transmembrane region" description="Helical" evidence="7">
    <location>
        <begin position="207"/>
        <end position="225"/>
    </location>
</feature>
<keyword evidence="3 7" id="KW-1133">Transmembrane helix</keyword>
<dbReference type="Proteomes" id="UP000469559">
    <property type="component" value="Unassembled WGS sequence"/>
</dbReference>
<evidence type="ECO:0000256" key="5">
    <source>
        <dbReference type="ARBA" id="ARBA00038359"/>
    </source>
</evidence>
<keyword evidence="10" id="KW-1185">Reference proteome</keyword>
<dbReference type="PANTHER" id="PTHR33048:SF47">
    <property type="entry name" value="INTEGRAL MEMBRANE PROTEIN-RELATED"/>
    <property type="match status" value="1"/>
</dbReference>
<sequence length="359" mass="38691">MGSIPAQSRATTTSSTVVAILAITAVILRFITRKVNKAGLGADDWWILAGLLFFLITGGLLLYGVRSDPDGGEFINRDSPTFEYAPHVTYLKLSFTTAVLYFTVVTCIKVSILLMYRRVFAVERFRLQSVVVGGVVVLWWLVGTVVAVVSCVPFRRFWVGASAGGYCLDFNVFWMGMGATELVIDTVILVLPMGIVGKLWMPLQQKILVAGIFLLGGFVIVTGLIRVVLGYKPGSQNVAFPKAELWSAVHIGIAIVCACLPTLRPLLNRATASVSSLSNRIYGTRSSTKGVSGDYTGSSNAGSRNRGRTEDLALKSVSGANRPTDPHADTMRLTGGGGEPREFNQSESRFGLSKSPDNV</sequence>
<comment type="subcellular location">
    <subcellularLocation>
        <location evidence="1">Membrane</location>
        <topology evidence="1">Multi-pass membrane protein</topology>
    </subcellularLocation>
</comment>
<feature type="transmembrane region" description="Helical" evidence="7">
    <location>
        <begin position="44"/>
        <end position="65"/>
    </location>
</feature>
<dbReference type="GO" id="GO:0016020">
    <property type="term" value="C:membrane"/>
    <property type="evidence" value="ECO:0007669"/>
    <property type="project" value="UniProtKB-SubCell"/>
</dbReference>
<feature type="domain" description="Rhodopsin" evidence="8">
    <location>
        <begin position="28"/>
        <end position="269"/>
    </location>
</feature>
<comment type="similarity">
    <text evidence="5">Belongs to the SAT4 family.</text>
</comment>
<dbReference type="OrthoDB" id="3648173at2759"/>
<feature type="transmembrane region" description="Helical" evidence="7">
    <location>
        <begin position="12"/>
        <end position="32"/>
    </location>
</feature>
<evidence type="ECO:0000313" key="10">
    <source>
        <dbReference type="Proteomes" id="UP000469559"/>
    </source>
</evidence>
<evidence type="ECO:0000256" key="2">
    <source>
        <dbReference type="ARBA" id="ARBA00022692"/>
    </source>
</evidence>
<evidence type="ECO:0000256" key="1">
    <source>
        <dbReference type="ARBA" id="ARBA00004141"/>
    </source>
</evidence>
<keyword evidence="4 7" id="KW-0472">Membrane</keyword>
<evidence type="ECO:0000256" key="7">
    <source>
        <dbReference type="SAM" id="Phobius"/>
    </source>
</evidence>
<gene>
    <name evidence="9" type="primary">SAT4_3</name>
    <name evidence="9" type="ORF">LARI1_G007489</name>
</gene>
<protein>
    <submittedName>
        <fullName evidence="9">Satratoxin biosynthesis SC1 cluster protein 4</fullName>
    </submittedName>
</protein>
<reference evidence="9 10" key="1">
    <citation type="submission" date="2018-05" db="EMBL/GenBank/DDBJ databases">
        <title>Whole genome sequencing for identification of molecular markers to develop diagnostic detection tools for the regulated plant pathogen Lachnellula willkommii.</title>
        <authorList>
            <person name="Giroux E."/>
            <person name="Bilodeau G."/>
        </authorList>
    </citation>
    <scope>NUCLEOTIDE SEQUENCE [LARGE SCALE GENOMIC DNA]</scope>
    <source>
        <strain evidence="9 10">CBS 203.66</strain>
    </source>
</reference>
<dbReference type="InterPro" id="IPR052337">
    <property type="entry name" value="SAT4-like"/>
</dbReference>
<feature type="transmembrane region" description="Helical" evidence="7">
    <location>
        <begin position="172"/>
        <end position="195"/>
    </location>
</feature>
<evidence type="ECO:0000259" key="8">
    <source>
        <dbReference type="Pfam" id="PF20684"/>
    </source>
</evidence>
<keyword evidence="2 7" id="KW-0812">Transmembrane</keyword>
<comment type="caution">
    <text evidence="9">The sequence shown here is derived from an EMBL/GenBank/DDBJ whole genome shotgun (WGS) entry which is preliminary data.</text>
</comment>
<organism evidence="9 10">
    <name type="scientific">Lachnellula arida</name>
    <dbReference type="NCBI Taxonomy" id="1316785"/>
    <lineage>
        <taxon>Eukaryota</taxon>
        <taxon>Fungi</taxon>
        <taxon>Dikarya</taxon>
        <taxon>Ascomycota</taxon>
        <taxon>Pezizomycotina</taxon>
        <taxon>Leotiomycetes</taxon>
        <taxon>Helotiales</taxon>
        <taxon>Lachnaceae</taxon>
        <taxon>Lachnellula</taxon>
    </lineage>
</organism>